<protein>
    <submittedName>
        <fullName evidence="1">Uncharacterized protein</fullName>
    </submittedName>
</protein>
<comment type="caution">
    <text evidence="1">The sequence shown here is derived from an EMBL/GenBank/DDBJ whole genome shotgun (WGS) entry which is preliminary data.</text>
</comment>
<dbReference type="EMBL" id="SRIO01000019">
    <property type="protein sequence ID" value="TFZ81600.1"/>
    <property type="molecule type" value="Genomic_DNA"/>
</dbReference>
<dbReference type="Proteomes" id="UP000297890">
    <property type="component" value="Unassembled WGS sequence"/>
</dbReference>
<reference evidence="1 2" key="1">
    <citation type="journal article" date="2019" name="ISME J.">
        <title>Candidatus Macondimonas diazotrophica, a novel gammaproteobacterial genus dominating crude-oil-contaminated coastal sediments.</title>
        <authorList>
            <person name="Karthikeyan S."/>
            <person name="Konstantinidis K."/>
        </authorList>
    </citation>
    <scope>NUCLEOTIDE SEQUENCE [LARGE SCALE GENOMIC DNA]</scope>
    <source>
        <strain evidence="1 2">KTK01</strain>
    </source>
</reference>
<gene>
    <name evidence="1" type="ORF">E4680_11910</name>
</gene>
<accession>A0A4Z0F7Z5</accession>
<name>A0A4Z0F7Z5_9GAMM</name>
<keyword evidence="2" id="KW-1185">Reference proteome</keyword>
<dbReference type="RefSeq" id="WP_135282644.1">
    <property type="nucleotide sequence ID" value="NZ_SRIO01000019.1"/>
</dbReference>
<sequence length="143" mass="15614">MHSTVRYMYDEATAFRTIDDSVTALTADTDSDAVTLDRLNNIRGADQGQLGAQTYAVVVVVTEATIVSESPDTPEEYSFNIQSDDDVVFDTFEANAVGTYVRLLDAQDMNRLDPDAVSIHLALDVTGTAPSFKYVAWLAPVNK</sequence>
<organism evidence="1 2">
    <name type="scientific">Candidatus Macondimonas diazotrophica</name>
    <dbReference type="NCBI Taxonomy" id="2305248"/>
    <lineage>
        <taxon>Bacteria</taxon>
        <taxon>Pseudomonadati</taxon>
        <taxon>Pseudomonadota</taxon>
        <taxon>Gammaproteobacteria</taxon>
        <taxon>Chromatiales</taxon>
        <taxon>Ectothiorhodospiraceae</taxon>
        <taxon>Candidatus Macondimonas</taxon>
    </lineage>
</organism>
<dbReference type="AlphaFoldDB" id="A0A4Z0F7Z5"/>
<evidence type="ECO:0000313" key="2">
    <source>
        <dbReference type="Proteomes" id="UP000297890"/>
    </source>
</evidence>
<proteinExistence type="predicted"/>
<evidence type="ECO:0000313" key="1">
    <source>
        <dbReference type="EMBL" id="TFZ81600.1"/>
    </source>
</evidence>